<dbReference type="GO" id="GO:0003677">
    <property type="term" value="F:DNA binding"/>
    <property type="evidence" value="ECO:0007669"/>
    <property type="project" value="UniProtKB-KW"/>
</dbReference>
<dbReference type="InterPro" id="IPR010982">
    <property type="entry name" value="Lambda_DNA-bd_dom_sf"/>
</dbReference>
<evidence type="ECO:0000256" key="2">
    <source>
        <dbReference type="ARBA" id="ARBA00023125"/>
    </source>
</evidence>
<evidence type="ECO:0000256" key="1">
    <source>
        <dbReference type="ARBA" id="ARBA00023015"/>
    </source>
</evidence>
<dbReference type="InterPro" id="IPR046335">
    <property type="entry name" value="LacI/GalR-like_sensor"/>
</dbReference>
<keyword evidence="2 5" id="KW-0238">DNA-binding</keyword>
<dbReference type="EMBL" id="JAUSVX010000016">
    <property type="protein sequence ID" value="MDQ0473456.1"/>
    <property type="molecule type" value="Genomic_DNA"/>
</dbReference>
<dbReference type="CDD" id="cd06284">
    <property type="entry name" value="PBP1_LacI-like"/>
    <property type="match status" value="1"/>
</dbReference>
<proteinExistence type="predicted"/>
<accession>A0ABU0JGN2</accession>
<comment type="caution">
    <text evidence="5">The sequence shown here is derived from an EMBL/GenBank/DDBJ whole genome shotgun (WGS) entry which is preliminary data.</text>
</comment>
<dbReference type="PANTHER" id="PTHR30146">
    <property type="entry name" value="LACI-RELATED TRANSCRIPTIONAL REPRESSOR"/>
    <property type="match status" value="1"/>
</dbReference>
<dbReference type="CDD" id="cd01392">
    <property type="entry name" value="HTH_LacI"/>
    <property type="match status" value="1"/>
</dbReference>
<dbReference type="PANTHER" id="PTHR30146:SF109">
    <property type="entry name" value="HTH-TYPE TRANSCRIPTIONAL REGULATOR GALS"/>
    <property type="match status" value="1"/>
</dbReference>
<organism evidence="5 6">
    <name type="scientific">Labrys wisconsinensis</name>
    <dbReference type="NCBI Taxonomy" id="425677"/>
    <lineage>
        <taxon>Bacteria</taxon>
        <taxon>Pseudomonadati</taxon>
        <taxon>Pseudomonadota</taxon>
        <taxon>Alphaproteobacteria</taxon>
        <taxon>Hyphomicrobiales</taxon>
        <taxon>Xanthobacteraceae</taxon>
        <taxon>Labrys</taxon>
    </lineage>
</organism>
<keyword evidence="3" id="KW-0804">Transcription</keyword>
<protein>
    <submittedName>
        <fullName evidence="5">DNA-binding LacI/PurR family transcriptional regulator</fullName>
    </submittedName>
</protein>
<dbReference type="SUPFAM" id="SSF53822">
    <property type="entry name" value="Periplasmic binding protein-like I"/>
    <property type="match status" value="1"/>
</dbReference>
<dbReference type="RefSeq" id="WP_307281750.1">
    <property type="nucleotide sequence ID" value="NZ_JAUSVX010000016.1"/>
</dbReference>
<dbReference type="Pfam" id="PF00356">
    <property type="entry name" value="LacI"/>
    <property type="match status" value="1"/>
</dbReference>
<dbReference type="Proteomes" id="UP001242480">
    <property type="component" value="Unassembled WGS sequence"/>
</dbReference>
<dbReference type="Gene3D" id="3.40.50.2300">
    <property type="match status" value="2"/>
</dbReference>
<dbReference type="PROSITE" id="PS50932">
    <property type="entry name" value="HTH_LACI_2"/>
    <property type="match status" value="1"/>
</dbReference>
<reference evidence="5 6" key="1">
    <citation type="submission" date="2023-07" db="EMBL/GenBank/DDBJ databases">
        <title>Genomic Encyclopedia of Type Strains, Phase IV (KMG-IV): sequencing the most valuable type-strain genomes for metagenomic binning, comparative biology and taxonomic classification.</title>
        <authorList>
            <person name="Goeker M."/>
        </authorList>
    </citation>
    <scope>NUCLEOTIDE SEQUENCE [LARGE SCALE GENOMIC DNA]</scope>
    <source>
        <strain evidence="5 6">DSM 19619</strain>
    </source>
</reference>
<name>A0ABU0JGN2_9HYPH</name>
<evidence type="ECO:0000259" key="4">
    <source>
        <dbReference type="PROSITE" id="PS50932"/>
    </source>
</evidence>
<evidence type="ECO:0000313" key="6">
    <source>
        <dbReference type="Proteomes" id="UP001242480"/>
    </source>
</evidence>
<sequence>MTDIARMAEVDISTVSRALANSPRVTEETKERIRRIVEETGYVVNHGARMLRSRSSNQILVLLGNIAATTFPEVVLGIEEAVQEHGYSVLVGSTHNDPERQEILANQLLTGAADGIILMTGLLPEVVRNFPNYEQHVVAVTRMVPDKRIPQVNIDNRAAMETAVAHLLALGHSRIVHLSGPLDSPTFQARAEGYRRAMRSAGAHPAVIPSQAFNIQAGIEAMERLLALPDRPTAIICASDEMAMGAISLATGKGIRVPDDMSFVGFDDIPFSVVMNPPLSTIHIPRRDMGRAGGRILLRNLTEGAGKAENVVLRHELIVRGSCGRLSRSR</sequence>
<keyword evidence="1" id="KW-0805">Transcription regulation</keyword>
<evidence type="ECO:0000313" key="5">
    <source>
        <dbReference type="EMBL" id="MDQ0473456.1"/>
    </source>
</evidence>
<gene>
    <name evidence="5" type="ORF">QO011_006492</name>
</gene>
<dbReference type="Pfam" id="PF13377">
    <property type="entry name" value="Peripla_BP_3"/>
    <property type="match status" value="1"/>
</dbReference>
<keyword evidence="6" id="KW-1185">Reference proteome</keyword>
<dbReference type="SMART" id="SM00354">
    <property type="entry name" value="HTH_LACI"/>
    <property type="match status" value="1"/>
</dbReference>
<dbReference type="InterPro" id="IPR028082">
    <property type="entry name" value="Peripla_BP_I"/>
</dbReference>
<dbReference type="SUPFAM" id="SSF47413">
    <property type="entry name" value="lambda repressor-like DNA-binding domains"/>
    <property type="match status" value="1"/>
</dbReference>
<evidence type="ECO:0000256" key="3">
    <source>
        <dbReference type="ARBA" id="ARBA00023163"/>
    </source>
</evidence>
<dbReference type="Gene3D" id="1.10.260.40">
    <property type="entry name" value="lambda repressor-like DNA-binding domains"/>
    <property type="match status" value="1"/>
</dbReference>
<feature type="domain" description="HTH lacI-type" evidence="4">
    <location>
        <begin position="1"/>
        <end position="53"/>
    </location>
</feature>
<dbReference type="InterPro" id="IPR000843">
    <property type="entry name" value="HTH_LacI"/>
</dbReference>